<reference evidence="1 3" key="1">
    <citation type="submission" date="2015-10" db="EMBL/GenBank/DDBJ databases">
        <title>Draft genome of Bosea thiooxidans.</title>
        <authorList>
            <person name="Wang X."/>
        </authorList>
    </citation>
    <scope>NUCLEOTIDE SEQUENCE [LARGE SCALE GENOMIC DNA]</scope>
    <source>
        <strain evidence="1 3">CGMCC 9174</strain>
    </source>
</reference>
<keyword evidence="3" id="KW-1185">Reference proteome</keyword>
<sequence length="83" mass="9267">MDAFTMVIMACVAGEAHCATNRVSEMDFTSVQACEARIDDITRSMTREFGKRPEFKGRQVTYDVSCMDRAQLAQKFGITSSDT</sequence>
<dbReference type="EMBL" id="FUYX01000004">
    <property type="protein sequence ID" value="SKB67358.1"/>
    <property type="molecule type" value="Genomic_DNA"/>
</dbReference>
<reference evidence="2 4" key="2">
    <citation type="submission" date="2017-02" db="EMBL/GenBank/DDBJ databases">
        <authorList>
            <person name="Peterson S.W."/>
        </authorList>
    </citation>
    <scope>NUCLEOTIDE SEQUENCE [LARGE SCALE GENOMIC DNA]</scope>
    <source>
        <strain evidence="2 4">DSM 9653</strain>
    </source>
</reference>
<name>A0A0Q3I5I8_9HYPH</name>
<accession>A0A0Q3I5I8</accession>
<dbReference type="AlphaFoldDB" id="A0A0Q3I5I8"/>
<dbReference type="Proteomes" id="UP000051562">
    <property type="component" value="Unassembled WGS sequence"/>
</dbReference>
<organism evidence="1 3">
    <name type="scientific">Bosea thiooxidans</name>
    <dbReference type="NCBI Taxonomy" id="53254"/>
    <lineage>
        <taxon>Bacteria</taxon>
        <taxon>Pseudomonadati</taxon>
        <taxon>Pseudomonadota</taxon>
        <taxon>Alphaproteobacteria</taxon>
        <taxon>Hyphomicrobiales</taxon>
        <taxon>Boseaceae</taxon>
        <taxon>Bosea</taxon>
    </lineage>
</organism>
<evidence type="ECO:0000313" key="2">
    <source>
        <dbReference type="EMBL" id="SKB67358.1"/>
    </source>
</evidence>
<dbReference type="RefSeq" id="WP_055728500.1">
    <property type="nucleotide sequence ID" value="NZ_FUYX01000004.1"/>
</dbReference>
<protein>
    <submittedName>
        <fullName evidence="1">Uncharacterized protein</fullName>
    </submittedName>
</protein>
<dbReference type="OrthoDB" id="8162609at2"/>
<dbReference type="EMBL" id="LMAR01000041">
    <property type="protein sequence ID" value="KQK30200.1"/>
    <property type="molecule type" value="Genomic_DNA"/>
</dbReference>
<proteinExistence type="predicted"/>
<evidence type="ECO:0000313" key="3">
    <source>
        <dbReference type="Proteomes" id="UP000051562"/>
    </source>
</evidence>
<evidence type="ECO:0000313" key="1">
    <source>
        <dbReference type="EMBL" id="KQK30200.1"/>
    </source>
</evidence>
<dbReference type="Proteomes" id="UP000190130">
    <property type="component" value="Unassembled WGS sequence"/>
</dbReference>
<gene>
    <name evidence="1" type="ORF">ARD30_14650</name>
    <name evidence="2" type="ORF">SAMN05660750_01773</name>
</gene>
<evidence type="ECO:0000313" key="4">
    <source>
        <dbReference type="Proteomes" id="UP000190130"/>
    </source>
</evidence>